<feature type="compositionally biased region" description="Basic and acidic residues" evidence="1">
    <location>
        <begin position="1204"/>
        <end position="1285"/>
    </location>
</feature>
<keyword evidence="4" id="KW-1185">Reference proteome</keyword>
<feature type="compositionally biased region" description="Polar residues" evidence="1">
    <location>
        <begin position="1954"/>
        <end position="1964"/>
    </location>
</feature>
<feature type="compositionally biased region" description="Polar residues" evidence="1">
    <location>
        <begin position="753"/>
        <end position="762"/>
    </location>
</feature>
<protein>
    <recommendedName>
        <fullName evidence="2">PWWP domain-containing protein</fullName>
    </recommendedName>
</protein>
<feature type="domain" description="PWWP" evidence="2">
    <location>
        <begin position="14"/>
        <end position="64"/>
    </location>
</feature>
<feature type="compositionally biased region" description="Basic and acidic residues" evidence="1">
    <location>
        <begin position="1742"/>
        <end position="1757"/>
    </location>
</feature>
<feature type="region of interest" description="Disordered" evidence="1">
    <location>
        <begin position="1529"/>
        <end position="1548"/>
    </location>
</feature>
<evidence type="ECO:0000259" key="2">
    <source>
        <dbReference type="PROSITE" id="PS50812"/>
    </source>
</evidence>
<feature type="compositionally biased region" description="Polar residues" evidence="1">
    <location>
        <begin position="1378"/>
        <end position="1388"/>
    </location>
</feature>
<feature type="compositionally biased region" description="Polar residues" evidence="1">
    <location>
        <begin position="1989"/>
        <end position="1998"/>
    </location>
</feature>
<feature type="region of interest" description="Disordered" evidence="1">
    <location>
        <begin position="1930"/>
        <end position="1998"/>
    </location>
</feature>
<feature type="region of interest" description="Disordered" evidence="1">
    <location>
        <begin position="1901"/>
        <end position="1920"/>
    </location>
</feature>
<feature type="compositionally biased region" description="Low complexity" evidence="1">
    <location>
        <begin position="1441"/>
        <end position="1451"/>
    </location>
</feature>
<feature type="compositionally biased region" description="Basic and acidic residues" evidence="1">
    <location>
        <begin position="1304"/>
        <end position="1315"/>
    </location>
</feature>
<feature type="compositionally biased region" description="Acidic residues" evidence="1">
    <location>
        <begin position="283"/>
        <end position="296"/>
    </location>
</feature>
<feature type="compositionally biased region" description="Low complexity" evidence="1">
    <location>
        <begin position="1660"/>
        <end position="1677"/>
    </location>
</feature>
<feature type="compositionally biased region" description="Basic and acidic residues" evidence="1">
    <location>
        <begin position="1040"/>
        <end position="1052"/>
    </location>
</feature>
<feature type="compositionally biased region" description="Basic and acidic residues" evidence="1">
    <location>
        <begin position="386"/>
        <end position="396"/>
    </location>
</feature>
<feature type="region of interest" description="Disordered" evidence="1">
    <location>
        <begin position="1723"/>
        <end position="1889"/>
    </location>
</feature>
<dbReference type="PROSITE" id="PS50812">
    <property type="entry name" value="PWWP"/>
    <property type="match status" value="1"/>
</dbReference>
<feature type="compositionally biased region" description="Basic and acidic residues" evidence="1">
    <location>
        <begin position="1093"/>
        <end position="1135"/>
    </location>
</feature>
<dbReference type="SUPFAM" id="SSF63748">
    <property type="entry name" value="Tudor/PWWP/MBT"/>
    <property type="match status" value="1"/>
</dbReference>
<feature type="compositionally biased region" description="Polar residues" evidence="1">
    <location>
        <begin position="1080"/>
        <end position="1092"/>
    </location>
</feature>
<feature type="compositionally biased region" description="Basic and acidic residues" evidence="1">
    <location>
        <begin position="1165"/>
        <end position="1191"/>
    </location>
</feature>
<feature type="compositionally biased region" description="Basic and acidic residues" evidence="1">
    <location>
        <begin position="648"/>
        <end position="658"/>
    </location>
</feature>
<sequence>MDNSSTAKMAEYLPDDIVWVKAAAGMWWPAIVQDQKTLDPEVTAGLKKTPLVVVKFLEENYYWTLNSLDPICPYNGERKIEHLEKGFKKYEALKHEKSITMFPTAVEAAEKLCGGNPGIVQEYMAKFKTPDPAARVPKRKRSSHPKQPNFNQGRHPKKEILSSKFLHLVSINPSPPVDPDTDGVSSLQCTYCSDAFPSIQAFLSHVKYSCRIGHPNSGGFFARPSPFGPPLKKKKKTPKVPKPAGNQTKRKSAEKPKVQKRMKVEQDESKKLEVSVEAASILDDWDDEEAEDAENDDPTHVPAAASTPAPASQRHQTPEPPGDDSLAGLSTFCVKGSPTDENHSTLNSTQKTNDSSTSRSAFDFEDDEPQNSLTTFRFGQKLPRLRVPDKSKDRSGDSLLDGDLERLLEETSVPVLPDIPTAGLVRKNADDSGETPPNSSPLKDSSKSSITNEKLFLAEGPLQSRDGQSLKIEGAEGGSIDNCSKNQEEPSISSDKVSIESRVVGKPNRSKRKSTAAVQDSESDDKANKPLAIESQNSVSEKSDIIEAVEESESASIGKTYDSEVKPGPLDSSPASERLTSVPDEPCLTEDDSKVQPEDPSSEKISVNIPQLSEPPKDSHDSSVALPAKKRKLDQQPEEDGSNNSQETGHESSAKPTDDGTSAVAPDELKEDVQPAESPSNAVGPKKGLRSSKKGREDAKELSKSLIGETTDEGKRDTPKRFMPKRVTPKRDSLKEAQEQSDSTERIDAELDTNISGVQPSKSKPRKSEVSEKNENASKFRRVSRRSMKEALPIDSTEEYSSDVQNSIEKNSSEKDDSRIRKSKSKSPGKTLSRHSDVSPTNRSSDKPQPAAVETPSRNKKASKNKGQEEDLASSSKSKGEAQVDTGRRPSKADIVQPTNENTRKSSRSRLGKGQETPAKSFDDVLLETELVSIKSPKTPGRKSKAAEKKRKSSKSEAVSIHSEPDEPINLPQESEHTPPKTSKVEKSEKKKSESVPESSKSKEAKLVSEDSKSESPKRKKSSIPPSPLESPAKNSESNTDDKGKTPIRDKSSGTSKASSAVTLVSSKSKDSNKSIDTEVLNSSPKVKTQSSKKNEAPNDKQTRSAKQDYQNEKQKSHPEKDAGSPKSKDVRLQDKFSLALQDADSIVTGKLMNSRHSKSLSLKDATDHKGKTRSKDASKKLSESPQKPEKVLSSPSKSTYKLQIDEKSPRSSHEKPKLEKLPESPKSKGDELKNSGLKEPKTPSKSADEPSSAKKKRDSDKTKHSSNEDEVKHLLDVLSGKDDSSVGNDLVSGQIYPQIKTPKKSDEPKDKDAANEPSKASGDFGVSARNALGIKNAPGGEEEGIAAAVSPRKVQSREDPSPLTPKNDAAISKDRQAASSAAQVTSRSDGKDGEPEFATPQSSSPRKNNIKRKEEISINKEETVKSLLDSLDRVSSAKESIGSQGISSGSPAKECVLKAKHDRHAVEEKSSSPQKGMRELSDVTKPKDSSKLPSTEDASVPSGVHTGLESPVAESQANDCIRELAIPTTLRTDTTNPSQNVELKNESDVTRQFFDKAQPNDIGPAKRDIKAQLDNAEVSKNLAEPLTIPTTVTSEPLPISALEETTTKVVENSSLKSNEPSVQLSSTEPKKTEAPSLLPAQMETNLSKPIDEAPRSLQSSPKKSGGSTSSPASATKPLEENRNESSSLENSAGAPELKQDEPAASMGPKKVESVLSFTIRTTSLVKRSVHFPPEKLSNSKPRLESKLKSVESDRKLPAPVAISKPAPEKSDSSKITDVNKSPTAPQVTSVSPVRASRWDVRTPPPSSQKSPIKLPNSPNHQSGSRLKLDFNVTGVRYDSSKSGSTLGKALPSTQNKQSSSPSPVSPQKAANVPADQNNGDLSESDDLSAMEADILSYLKGDSVEEKAQPGKTPEKSKIVGLSEAQALAKLLQSDEPPAMSMDVSDIQLPQAPEPSNNASSSDKSTIDEQSRSVSTARAADTSKDASRSESFSNSSIASLSDALIGDQNLRLGGQDFDINSIPIVFEGMFDSEPTIEPAPQEVPSCKPEASSASGTAASSSSTSGPPEPAKNPVRRIVKRTKLMVMPFFCKSGLPDPKKIARVESELLKVVPNSKPFVTYADWLASPVTAPIRQAMAKPESAPNPRNIRTVATPVKDKPAVQQSAVIRIEPKKVALATTRTFTKLDPKTSKIAPVQRTEIVANFPKIVAASSLPNQIVGTRVQTVRTVKSPNMLAIRSGKVTVSPKPAGAVNYIVVPSRGPRFVACTTSQKVVRTKSTESPTTSAAGSSRPTDILAQAMAGTDILPADVSSFSLDVA</sequence>
<feature type="region of interest" description="Disordered" evidence="1">
    <location>
        <begin position="2034"/>
        <end position="2073"/>
    </location>
</feature>
<feature type="compositionally biased region" description="Basic and acidic residues" evidence="1">
    <location>
        <begin position="878"/>
        <end position="892"/>
    </location>
</feature>
<feature type="compositionally biased region" description="Basic and acidic residues" evidence="1">
    <location>
        <begin position="974"/>
        <end position="1017"/>
    </location>
</feature>
<evidence type="ECO:0000313" key="4">
    <source>
        <dbReference type="Proteomes" id="UP001307889"/>
    </source>
</evidence>
<evidence type="ECO:0000313" key="3">
    <source>
        <dbReference type="EMBL" id="BES94157.1"/>
    </source>
</evidence>
<feature type="compositionally biased region" description="Basic and acidic residues" evidence="1">
    <location>
        <begin position="729"/>
        <end position="749"/>
    </location>
</feature>
<gene>
    <name evidence="3" type="ORF">NTJ_06966</name>
</gene>
<feature type="region of interest" description="Disordered" evidence="1">
    <location>
        <begin position="130"/>
        <end position="156"/>
    </location>
</feature>
<feature type="compositionally biased region" description="Basic and acidic residues" evidence="1">
    <location>
        <begin position="1902"/>
        <end position="1918"/>
    </location>
</feature>
<feature type="compositionally biased region" description="Basic and acidic residues" evidence="1">
    <location>
        <begin position="251"/>
        <end position="274"/>
    </location>
</feature>
<feature type="compositionally biased region" description="Polar residues" evidence="1">
    <location>
        <begin position="1053"/>
        <end position="1065"/>
    </location>
</feature>
<proteinExistence type="predicted"/>
<dbReference type="EMBL" id="AP028913">
    <property type="protein sequence ID" value="BES94157.1"/>
    <property type="molecule type" value="Genomic_DNA"/>
</dbReference>
<dbReference type="CDD" id="cd05162">
    <property type="entry name" value="PWWP"/>
    <property type="match status" value="1"/>
</dbReference>
<feature type="compositionally biased region" description="Polar residues" evidence="1">
    <location>
        <begin position="1841"/>
        <end position="1858"/>
    </location>
</feature>
<accession>A0ABN7AS29</accession>
<dbReference type="InterPro" id="IPR000313">
    <property type="entry name" value="PWWP_dom"/>
</dbReference>
<feature type="compositionally biased region" description="Basic and acidic residues" evidence="1">
    <location>
        <begin position="1068"/>
        <end position="1077"/>
    </location>
</feature>
<feature type="compositionally biased region" description="Polar residues" evidence="1">
    <location>
        <begin position="1776"/>
        <end position="1792"/>
    </location>
</feature>
<organism evidence="3 4">
    <name type="scientific">Nesidiocoris tenuis</name>
    <dbReference type="NCBI Taxonomy" id="355587"/>
    <lineage>
        <taxon>Eukaryota</taxon>
        <taxon>Metazoa</taxon>
        <taxon>Ecdysozoa</taxon>
        <taxon>Arthropoda</taxon>
        <taxon>Hexapoda</taxon>
        <taxon>Insecta</taxon>
        <taxon>Pterygota</taxon>
        <taxon>Neoptera</taxon>
        <taxon>Paraneoptera</taxon>
        <taxon>Hemiptera</taxon>
        <taxon>Heteroptera</taxon>
        <taxon>Panheteroptera</taxon>
        <taxon>Cimicomorpha</taxon>
        <taxon>Miridae</taxon>
        <taxon>Dicyphina</taxon>
        <taxon>Nesidiocoris</taxon>
    </lineage>
</organism>
<dbReference type="Gene3D" id="2.30.30.140">
    <property type="match status" value="1"/>
</dbReference>
<feature type="compositionally biased region" description="Basic and acidic residues" evidence="1">
    <location>
        <begin position="1456"/>
        <end position="1491"/>
    </location>
</feature>
<feature type="compositionally biased region" description="Low complexity" evidence="1">
    <location>
        <begin position="2048"/>
        <end position="2065"/>
    </location>
</feature>
<dbReference type="Proteomes" id="UP001307889">
    <property type="component" value="Chromosome 5"/>
</dbReference>
<reference evidence="3 4" key="1">
    <citation type="submission" date="2023-09" db="EMBL/GenBank/DDBJ databases">
        <title>Nesidiocoris tenuis whole genome shotgun sequence.</title>
        <authorList>
            <person name="Shibata T."/>
            <person name="Shimoda M."/>
            <person name="Kobayashi T."/>
            <person name="Uehara T."/>
        </authorList>
    </citation>
    <scope>NUCLEOTIDE SEQUENCE [LARGE SCALE GENOMIC DNA]</scope>
    <source>
        <strain evidence="3 4">Japan</strain>
    </source>
</reference>
<feature type="compositionally biased region" description="Low complexity" evidence="1">
    <location>
        <begin position="302"/>
        <end position="312"/>
    </location>
</feature>
<feature type="compositionally biased region" description="Polar residues" evidence="1">
    <location>
        <begin position="1530"/>
        <end position="1543"/>
    </location>
</feature>
<feature type="compositionally biased region" description="Basic and acidic residues" evidence="1">
    <location>
        <begin position="811"/>
        <end position="820"/>
    </location>
</feature>
<feature type="region of interest" description="Disordered" evidence="1">
    <location>
        <begin position="221"/>
        <end position="1520"/>
    </location>
</feature>
<dbReference type="Pfam" id="PF00855">
    <property type="entry name" value="PWWP"/>
    <property type="match status" value="1"/>
</dbReference>
<feature type="compositionally biased region" description="Basic residues" evidence="1">
    <location>
        <begin position="940"/>
        <end position="953"/>
    </location>
</feature>
<feature type="compositionally biased region" description="Polar residues" evidence="1">
    <location>
        <begin position="481"/>
        <end position="496"/>
    </location>
</feature>
<name>A0ABN7AS29_9HEMI</name>
<feature type="compositionally biased region" description="Polar residues" evidence="1">
    <location>
        <begin position="1604"/>
        <end position="1628"/>
    </location>
</feature>
<feature type="compositionally biased region" description="Basic and acidic residues" evidence="1">
    <location>
        <begin position="766"/>
        <end position="778"/>
    </location>
</feature>
<feature type="region of interest" description="Disordered" evidence="1">
    <location>
        <begin position="1588"/>
        <end position="1711"/>
    </location>
</feature>
<evidence type="ECO:0000256" key="1">
    <source>
        <dbReference type="SAM" id="MobiDB-lite"/>
    </source>
</evidence>
<feature type="compositionally biased region" description="Low complexity" evidence="1">
    <location>
        <begin position="436"/>
        <end position="449"/>
    </location>
</feature>
<feature type="compositionally biased region" description="Basic and acidic residues" evidence="1">
    <location>
        <begin position="694"/>
        <end position="703"/>
    </location>
</feature>
<feature type="compositionally biased region" description="Polar residues" evidence="1">
    <location>
        <begin position="344"/>
        <end position="360"/>
    </location>
</feature>
<feature type="compositionally biased region" description="Basic and acidic residues" evidence="1">
    <location>
        <begin position="1412"/>
        <end position="1437"/>
    </location>
</feature>